<dbReference type="EMBL" id="CAJSTJ010000140">
    <property type="protein sequence ID" value="CAG7561301.1"/>
    <property type="molecule type" value="Genomic_DNA"/>
</dbReference>
<evidence type="ECO:0000313" key="1">
    <source>
        <dbReference type="EMBL" id="CAG7561301.1"/>
    </source>
</evidence>
<comment type="caution">
    <text evidence="1">The sequence shown here is derived from an EMBL/GenBank/DDBJ whole genome shotgun (WGS) entry which is preliminary data.</text>
</comment>
<dbReference type="AlphaFoldDB" id="A0A8J2ISZ9"/>
<organism evidence="1 2">
    <name type="scientific">Fusarium equiseti</name>
    <name type="common">Fusarium scirpi</name>
    <dbReference type="NCBI Taxonomy" id="61235"/>
    <lineage>
        <taxon>Eukaryota</taxon>
        <taxon>Fungi</taxon>
        <taxon>Dikarya</taxon>
        <taxon>Ascomycota</taxon>
        <taxon>Pezizomycotina</taxon>
        <taxon>Sordariomycetes</taxon>
        <taxon>Hypocreomycetidae</taxon>
        <taxon>Hypocreales</taxon>
        <taxon>Nectriaceae</taxon>
        <taxon>Fusarium</taxon>
        <taxon>Fusarium incarnatum-equiseti species complex</taxon>
    </lineage>
</organism>
<name>A0A8J2ISZ9_FUSEQ</name>
<accession>A0A8J2ISZ9</accession>
<sequence length="548" mass="62087">MMYIIRSPGLGDPSITWVSIGRPISTPATVDDREDEYEAYELLYLPQECGLCLEAMRGDDKTIAMLGNDDSTLPTLYSKAFPFRAHFASRPSVATTLGMPKLASLPPTILHKIREETMSSKLWNYSAIKNLAKSLSMDAERDRSRHCQVHKLDEIEAWERGQPPAKTDSAPEFKITKLTIDRHGIQEIESLSDWPQYDYWRSETRAYVFIDRSHAKQCRFQFKLGLARLSFHSDWPGFPQIWDTPTPPVKGLSLSPITVLCLDPRFRTVDLRNTTGLTFFYYEHSILRIHSHTASSPTALETYRRLTKTGHTKLVWAHVPISPSDRILEFGIRQYQDFDRRPISSMPTAMIRTKLLDDIILGPSHDRLTTNHVFELTPHVLVYTEPNAVGYVTFGAVGEPNPNVRHGNPMPALSGFPDHDFLRGALKAHVPLDGAVRIDVFSSAKTGSCKGTILQYKNGAQRAVGLCRLGIDSVTTYHNPVALCCSSRSYLEKQSDFYSNNNVECTAEGGTHDHEHDEEWDCSLVKGSIRYVWSYRGARMYILEDYRP</sequence>
<dbReference type="Proteomes" id="UP000693738">
    <property type="component" value="Unassembled WGS sequence"/>
</dbReference>
<protein>
    <submittedName>
        <fullName evidence="1">Uncharacterized protein</fullName>
    </submittedName>
</protein>
<evidence type="ECO:0000313" key="2">
    <source>
        <dbReference type="Proteomes" id="UP000693738"/>
    </source>
</evidence>
<proteinExistence type="predicted"/>
<reference evidence="1" key="1">
    <citation type="submission" date="2021-05" db="EMBL/GenBank/DDBJ databases">
        <authorList>
            <person name="Khan N."/>
        </authorList>
    </citation>
    <scope>NUCLEOTIDE SEQUENCE</scope>
</reference>
<gene>
    <name evidence="1" type="ORF">FEQUK3_LOCUS7026</name>
</gene>